<name>A0ABR1WK38_9PEZI</name>
<dbReference type="Proteomes" id="UP001446871">
    <property type="component" value="Unassembled WGS sequence"/>
</dbReference>
<keyword evidence="4" id="KW-1185">Reference proteome</keyword>
<sequence>MADDQRPSSSSRSDSAEEILESCHSLWPDFEETKKIRETCRSLWPSANHARTWVGSARERAKVAEYDIGITYAPDGEELRDGKFDEYYVMEIPHLAHEDAVVEHENTLRFVGGGTGTSSALPETVRGLVPRVFHVDSTRQNPLKWPFMVATRPRHGLESLEYTYHYLSQEQKVQVATQLGRIYREEGDDDDEKTKQHGGIVKRFPMLSKDDDDVKEDQIDWDAMLNALPDDDDSTFTRADFLGDVEPGTKAGEILLSSILRWAHRLRYCKGPRPKEENPLLVENVFSFSDEEDDNYICLHNGNLSLPANIQIEFFDDNGDGAVVDDPDQLRAAGEPRITGIRDWDATAFEPRFAGCRPPSWLWDFPDPQDFAQVEKTTLHIYNLPRWAQEVDVRAAFSQFGRVTRVRRTIEIGKLYDNWGHVSFASPEAAREAIRHAHRRCFRFPRQQEPLLHDQDAAADGDLFCKPPNKYEGDHTPYDYNDYNRDGLRVGYASLSWYEREMREDPYCPRHERMEPLEPESVEPTHALAAEVKRAFDEATGPAFCEAAYGEDMVLARRFWQVVRGRPWRTADKADWDELWLLVRRAEDVRPEKMRLGLAGLAGLEKVRGW</sequence>
<dbReference type="Gene3D" id="3.30.70.330">
    <property type="match status" value="1"/>
</dbReference>
<evidence type="ECO:0000313" key="3">
    <source>
        <dbReference type="EMBL" id="KAK8083866.1"/>
    </source>
</evidence>
<feature type="domain" description="RRM" evidence="2">
    <location>
        <begin position="377"/>
        <end position="449"/>
    </location>
</feature>
<dbReference type="EMBL" id="JAQQWM010000001">
    <property type="protein sequence ID" value="KAK8083866.1"/>
    <property type="molecule type" value="Genomic_DNA"/>
</dbReference>
<dbReference type="SMART" id="SM00360">
    <property type="entry name" value="RRM"/>
    <property type="match status" value="1"/>
</dbReference>
<evidence type="ECO:0000313" key="4">
    <source>
        <dbReference type="Proteomes" id="UP001446871"/>
    </source>
</evidence>
<dbReference type="InterPro" id="IPR035979">
    <property type="entry name" value="RBD_domain_sf"/>
</dbReference>
<evidence type="ECO:0000259" key="2">
    <source>
        <dbReference type="PROSITE" id="PS50102"/>
    </source>
</evidence>
<dbReference type="CDD" id="cd00590">
    <property type="entry name" value="RRM_SF"/>
    <property type="match status" value="1"/>
</dbReference>
<dbReference type="InterPro" id="IPR012677">
    <property type="entry name" value="Nucleotide-bd_a/b_plait_sf"/>
</dbReference>
<protein>
    <recommendedName>
        <fullName evidence="2">RRM domain-containing protein</fullName>
    </recommendedName>
</protein>
<evidence type="ECO:0000256" key="1">
    <source>
        <dbReference type="PROSITE-ProRule" id="PRU00176"/>
    </source>
</evidence>
<organism evidence="3 4">
    <name type="scientific">Apiospora saccharicola</name>
    <dbReference type="NCBI Taxonomy" id="335842"/>
    <lineage>
        <taxon>Eukaryota</taxon>
        <taxon>Fungi</taxon>
        <taxon>Dikarya</taxon>
        <taxon>Ascomycota</taxon>
        <taxon>Pezizomycotina</taxon>
        <taxon>Sordariomycetes</taxon>
        <taxon>Xylariomycetidae</taxon>
        <taxon>Amphisphaeriales</taxon>
        <taxon>Apiosporaceae</taxon>
        <taxon>Apiospora</taxon>
    </lineage>
</organism>
<dbReference type="InterPro" id="IPR000504">
    <property type="entry name" value="RRM_dom"/>
</dbReference>
<keyword evidence="1" id="KW-0694">RNA-binding</keyword>
<proteinExistence type="predicted"/>
<gene>
    <name evidence="3" type="ORF">PG996_002647</name>
</gene>
<dbReference type="Pfam" id="PF00076">
    <property type="entry name" value="RRM_1"/>
    <property type="match status" value="1"/>
</dbReference>
<dbReference type="SUPFAM" id="SSF54928">
    <property type="entry name" value="RNA-binding domain, RBD"/>
    <property type="match status" value="1"/>
</dbReference>
<dbReference type="PROSITE" id="PS50102">
    <property type="entry name" value="RRM"/>
    <property type="match status" value="1"/>
</dbReference>
<comment type="caution">
    <text evidence="3">The sequence shown here is derived from an EMBL/GenBank/DDBJ whole genome shotgun (WGS) entry which is preliminary data.</text>
</comment>
<accession>A0ABR1WK38</accession>
<reference evidence="3 4" key="1">
    <citation type="submission" date="2023-01" db="EMBL/GenBank/DDBJ databases">
        <title>Analysis of 21 Apiospora genomes using comparative genomics revels a genus with tremendous synthesis potential of carbohydrate active enzymes and secondary metabolites.</title>
        <authorList>
            <person name="Sorensen T."/>
        </authorList>
    </citation>
    <scope>NUCLEOTIDE SEQUENCE [LARGE SCALE GENOMIC DNA]</scope>
    <source>
        <strain evidence="3 4">CBS 83171</strain>
    </source>
</reference>